<organism evidence="8 9">
    <name type="scientific">Gracilibacillus caseinilyticus</name>
    <dbReference type="NCBI Taxonomy" id="2932256"/>
    <lineage>
        <taxon>Bacteria</taxon>
        <taxon>Bacillati</taxon>
        <taxon>Bacillota</taxon>
        <taxon>Bacilli</taxon>
        <taxon>Bacillales</taxon>
        <taxon>Bacillaceae</taxon>
        <taxon>Gracilibacillus</taxon>
    </lineage>
</organism>
<evidence type="ECO:0000313" key="9">
    <source>
        <dbReference type="Proteomes" id="UP000831782"/>
    </source>
</evidence>
<accession>A0ABY4EQC4</accession>
<keyword evidence="8" id="KW-0418">Kinase</keyword>
<keyword evidence="2" id="KW-1003">Cell membrane</keyword>
<dbReference type="InterPro" id="IPR003660">
    <property type="entry name" value="HAMP_dom"/>
</dbReference>
<dbReference type="Proteomes" id="UP000831782">
    <property type="component" value="Chromosome"/>
</dbReference>
<keyword evidence="6" id="KW-0175">Coiled coil</keyword>
<evidence type="ECO:0000256" key="2">
    <source>
        <dbReference type="ARBA" id="ARBA00022475"/>
    </source>
</evidence>
<keyword evidence="9" id="KW-1185">Reference proteome</keyword>
<dbReference type="Gene3D" id="3.30.565.10">
    <property type="entry name" value="Histidine kinase-like ATPase, C-terminal domain"/>
    <property type="match status" value="1"/>
</dbReference>
<gene>
    <name evidence="8" type="ORF">MUN88_11130</name>
</gene>
<keyword evidence="3" id="KW-0597">Phosphoprotein</keyword>
<dbReference type="Gene3D" id="6.10.340.10">
    <property type="match status" value="1"/>
</dbReference>
<name>A0ABY4EQC4_9BACI</name>
<keyword evidence="5" id="KW-0472">Membrane</keyword>
<evidence type="ECO:0000256" key="6">
    <source>
        <dbReference type="SAM" id="Coils"/>
    </source>
</evidence>
<evidence type="ECO:0000256" key="5">
    <source>
        <dbReference type="ARBA" id="ARBA00023136"/>
    </source>
</evidence>
<evidence type="ECO:0000259" key="7">
    <source>
        <dbReference type="PROSITE" id="PS50885"/>
    </source>
</evidence>
<dbReference type="PROSITE" id="PS50885">
    <property type="entry name" value="HAMP"/>
    <property type="match status" value="1"/>
</dbReference>
<dbReference type="RefSeq" id="WP_244714996.1">
    <property type="nucleotide sequence ID" value="NZ_CP095072.1"/>
</dbReference>
<dbReference type="InterPro" id="IPR050640">
    <property type="entry name" value="Bact_2-comp_sensor_kinase"/>
</dbReference>
<evidence type="ECO:0000313" key="8">
    <source>
        <dbReference type="EMBL" id="UOQ46656.1"/>
    </source>
</evidence>
<evidence type="ECO:0000256" key="1">
    <source>
        <dbReference type="ARBA" id="ARBA00004651"/>
    </source>
</evidence>
<dbReference type="PANTHER" id="PTHR34220:SF7">
    <property type="entry name" value="SENSOR HISTIDINE KINASE YPDA"/>
    <property type="match status" value="1"/>
</dbReference>
<proteinExistence type="predicted"/>
<keyword evidence="4" id="KW-0808">Transferase</keyword>
<evidence type="ECO:0000256" key="4">
    <source>
        <dbReference type="ARBA" id="ARBA00022679"/>
    </source>
</evidence>
<dbReference type="Pfam" id="PF06580">
    <property type="entry name" value="His_kinase"/>
    <property type="match status" value="1"/>
</dbReference>
<dbReference type="SUPFAM" id="SSF158472">
    <property type="entry name" value="HAMP domain-like"/>
    <property type="match status" value="1"/>
</dbReference>
<reference evidence="8 9" key="1">
    <citation type="submission" date="2022-04" db="EMBL/GenBank/DDBJ databases">
        <title>Gracilibacillus sp. isolated from saltern.</title>
        <authorList>
            <person name="Won M."/>
            <person name="Lee C.-M."/>
            <person name="Woen H.-Y."/>
            <person name="Kwon S.-W."/>
        </authorList>
    </citation>
    <scope>NUCLEOTIDE SEQUENCE [LARGE SCALE GENOMIC DNA]</scope>
    <source>
        <strain evidence="8 9">SSWR10-1</strain>
    </source>
</reference>
<dbReference type="Pfam" id="PF00672">
    <property type="entry name" value="HAMP"/>
    <property type="match status" value="1"/>
</dbReference>
<dbReference type="CDD" id="cd06225">
    <property type="entry name" value="HAMP"/>
    <property type="match status" value="1"/>
</dbReference>
<dbReference type="InterPro" id="IPR036890">
    <property type="entry name" value="HATPase_C_sf"/>
</dbReference>
<dbReference type="SMART" id="SM00304">
    <property type="entry name" value="HAMP"/>
    <property type="match status" value="1"/>
</dbReference>
<evidence type="ECO:0000256" key="3">
    <source>
        <dbReference type="ARBA" id="ARBA00022553"/>
    </source>
</evidence>
<dbReference type="GO" id="GO:0016301">
    <property type="term" value="F:kinase activity"/>
    <property type="evidence" value="ECO:0007669"/>
    <property type="project" value="UniProtKB-KW"/>
</dbReference>
<dbReference type="EMBL" id="CP095072">
    <property type="protein sequence ID" value="UOQ46656.1"/>
    <property type="molecule type" value="Genomic_DNA"/>
</dbReference>
<sequence>MLRKLKTIMVVCFVLVHAFFLAAVSYSSYRFFFNFTSDEISETKLTLLNESANKLSGVIKNISEAGMFIAIDENVMEIFNDIDTGPYKALVERNELKNLVHNISSLKQEVYSIDIYTDRYQEYPYLYDHKIHPEEDLEKTDWFAPFIQNVDNGWVPRHSESLTNREVISYVHRIINHRNDTVGYIKVNVLADTFLNYLINTDLYEDIQEPFILLNTGGRIIAETHKRQEFPIINDITVQAENKIYQRLIPEYDGLTNHHQLIKKENQYYLLLISSPNYEQWRLVQVIPVADLYAETKSLGWKLLLIGFVAIMLSIPIVYSIGKWITKPVSQMVHGMKKVEKGQFDVRMNQHFVEEYDILADNFNRMTNELSDLIKKLELENNNRREAEMRALQSQIMPHFLYNTLDMIKWKSLDHDADDISNMVNKLSKMLRIGLSGGIKFIPLRDELDHAKCYMDIQRMRQSQPITYKVRVPASMKDLYVPKIILQPFIENSIKHGYRHLQTNTMKIELTGELFPEQRCLKLMIKDNGSGLPEDWEFSDAQGIGIKNVRERIAMYCGEQFDVNMYNDKMSGVVVEIVLPIFSEQPSLPMLSQRLEG</sequence>
<dbReference type="PANTHER" id="PTHR34220">
    <property type="entry name" value="SENSOR HISTIDINE KINASE YPDA"/>
    <property type="match status" value="1"/>
</dbReference>
<dbReference type="InterPro" id="IPR010559">
    <property type="entry name" value="Sig_transdc_His_kin_internal"/>
</dbReference>
<protein>
    <submittedName>
        <fullName evidence="8">Histidine kinase</fullName>
    </submittedName>
</protein>
<dbReference type="SUPFAM" id="SSF55874">
    <property type="entry name" value="ATPase domain of HSP90 chaperone/DNA topoisomerase II/histidine kinase"/>
    <property type="match status" value="1"/>
</dbReference>
<feature type="domain" description="HAMP" evidence="7">
    <location>
        <begin position="323"/>
        <end position="375"/>
    </location>
</feature>
<feature type="coiled-coil region" evidence="6">
    <location>
        <begin position="360"/>
        <end position="390"/>
    </location>
</feature>
<comment type="subcellular location">
    <subcellularLocation>
        <location evidence="1">Cell membrane</location>
        <topology evidence="1">Multi-pass membrane protein</topology>
    </subcellularLocation>
</comment>